<dbReference type="EMBL" id="FQYI01000005">
    <property type="protein sequence ID" value="SHI84379.1"/>
    <property type="molecule type" value="Genomic_DNA"/>
</dbReference>
<proteinExistence type="predicted"/>
<dbReference type="STRING" id="1118202.SAMN05443429_10595"/>
<sequence>MRKLIYIYFLGAALYSCKKTSENVAMHTPAQDTAALPELEPTPTALAEIQELPPQKISELINTKNDTLYITNFFATWCGPCVREMPLFAKKMESLKGSQVKFTFVSLDAREDWDSQVKPFAEKMGVNGNVVLLDGEKLPEDFFEKNFSGWDGTAIPFTHFRKGNETKEFLGGISEGELNTFIQSFK</sequence>
<keyword evidence="1" id="KW-0676">Redox-active center</keyword>
<dbReference type="AlphaFoldDB" id="A0A1M6EG67"/>
<reference evidence="3 4" key="1">
    <citation type="submission" date="2016-11" db="EMBL/GenBank/DDBJ databases">
        <authorList>
            <person name="Jaros S."/>
            <person name="Januszkiewicz K."/>
            <person name="Wedrychowicz H."/>
        </authorList>
    </citation>
    <scope>NUCLEOTIDE SEQUENCE [LARGE SCALE GENOMIC DNA]</scope>
    <source>
        <strain evidence="3 4">DSM 25479</strain>
    </source>
</reference>
<dbReference type="InterPro" id="IPR017937">
    <property type="entry name" value="Thioredoxin_CS"/>
</dbReference>
<keyword evidence="4" id="KW-1185">Reference proteome</keyword>
<dbReference type="CDD" id="cd02966">
    <property type="entry name" value="TlpA_like_family"/>
    <property type="match status" value="1"/>
</dbReference>
<evidence type="ECO:0000313" key="3">
    <source>
        <dbReference type="EMBL" id="SHI84379.1"/>
    </source>
</evidence>
<evidence type="ECO:0000256" key="1">
    <source>
        <dbReference type="ARBA" id="ARBA00023284"/>
    </source>
</evidence>
<dbReference type="SUPFAM" id="SSF52833">
    <property type="entry name" value="Thioredoxin-like"/>
    <property type="match status" value="1"/>
</dbReference>
<dbReference type="PANTHER" id="PTHR42852:SF13">
    <property type="entry name" value="PROTEIN DIPZ"/>
    <property type="match status" value="1"/>
</dbReference>
<evidence type="ECO:0000313" key="4">
    <source>
        <dbReference type="Proteomes" id="UP000184335"/>
    </source>
</evidence>
<evidence type="ECO:0000259" key="2">
    <source>
        <dbReference type="PROSITE" id="PS51352"/>
    </source>
</evidence>
<dbReference type="GO" id="GO:0016491">
    <property type="term" value="F:oxidoreductase activity"/>
    <property type="evidence" value="ECO:0007669"/>
    <property type="project" value="InterPro"/>
</dbReference>
<dbReference type="Pfam" id="PF00085">
    <property type="entry name" value="Thioredoxin"/>
    <property type="match status" value="1"/>
</dbReference>
<dbReference type="PROSITE" id="PS00194">
    <property type="entry name" value="THIOREDOXIN_1"/>
    <property type="match status" value="1"/>
</dbReference>
<feature type="domain" description="Thioredoxin" evidence="2">
    <location>
        <begin position="30"/>
        <end position="186"/>
    </location>
</feature>
<dbReference type="InterPro" id="IPR036249">
    <property type="entry name" value="Thioredoxin-like_sf"/>
</dbReference>
<accession>A0A1M6EG67</accession>
<dbReference type="RefSeq" id="WP_073179423.1">
    <property type="nucleotide sequence ID" value="NZ_FQYI01000005.1"/>
</dbReference>
<gene>
    <name evidence="3" type="ORF">SAMN05443429_10595</name>
</gene>
<dbReference type="InterPro" id="IPR013766">
    <property type="entry name" value="Thioredoxin_domain"/>
</dbReference>
<dbReference type="Proteomes" id="UP000184335">
    <property type="component" value="Unassembled WGS sequence"/>
</dbReference>
<name>A0A1M6EG67_9FLAO</name>
<protein>
    <submittedName>
        <fullName evidence="3">Thioredoxin</fullName>
    </submittedName>
</protein>
<dbReference type="GO" id="GO:0016209">
    <property type="term" value="F:antioxidant activity"/>
    <property type="evidence" value="ECO:0007669"/>
    <property type="project" value="InterPro"/>
</dbReference>
<dbReference type="OrthoDB" id="9815205at2"/>
<dbReference type="Gene3D" id="3.40.30.10">
    <property type="entry name" value="Glutaredoxin"/>
    <property type="match status" value="1"/>
</dbReference>
<dbReference type="InterPro" id="IPR050553">
    <property type="entry name" value="Thioredoxin_ResA/DsbE_sf"/>
</dbReference>
<dbReference type="PROSITE" id="PS51352">
    <property type="entry name" value="THIOREDOXIN_2"/>
    <property type="match status" value="1"/>
</dbReference>
<dbReference type="PROSITE" id="PS51257">
    <property type="entry name" value="PROKAR_LIPOPROTEIN"/>
    <property type="match status" value="1"/>
</dbReference>
<dbReference type="PANTHER" id="PTHR42852">
    <property type="entry name" value="THIOL:DISULFIDE INTERCHANGE PROTEIN DSBE"/>
    <property type="match status" value="1"/>
</dbReference>
<organism evidence="3 4">
    <name type="scientific">Cruoricaptor ignavus</name>
    <dbReference type="NCBI Taxonomy" id="1118202"/>
    <lineage>
        <taxon>Bacteria</taxon>
        <taxon>Pseudomonadati</taxon>
        <taxon>Bacteroidota</taxon>
        <taxon>Flavobacteriia</taxon>
        <taxon>Flavobacteriales</taxon>
        <taxon>Weeksellaceae</taxon>
        <taxon>Cruoricaptor</taxon>
    </lineage>
</organism>